<dbReference type="Proteomes" id="UP000836841">
    <property type="component" value="Unassembled WGS sequence"/>
</dbReference>
<comment type="caution">
    <text evidence="2">The sequence shown here is derived from an EMBL/GenBank/DDBJ whole genome shotgun (WGS) entry which is preliminary data.</text>
</comment>
<organism evidence="2 3">
    <name type="scientific">Thlaspi arvense</name>
    <name type="common">Field penny-cress</name>
    <dbReference type="NCBI Taxonomy" id="13288"/>
    <lineage>
        <taxon>Eukaryota</taxon>
        <taxon>Viridiplantae</taxon>
        <taxon>Streptophyta</taxon>
        <taxon>Embryophyta</taxon>
        <taxon>Tracheophyta</taxon>
        <taxon>Spermatophyta</taxon>
        <taxon>Magnoliopsida</taxon>
        <taxon>eudicotyledons</taxon>
        <taxon>Gunneridae</taxon>
        <taxon>Pentapetalae</taxon>
        <taxon>rosids</taxon>
        <taxon>malvids</taxon>
        <taxon>Brassicales</taxon>
        <taxon>Brassicaceae</taxon>
        <taxon>Thlaspideae</taxon>
        <taxon>Thlaspi</taxon>
    </lineage>
</organism>
<evidence type="ECO:0000313" key="2">
    <source>
        <dbReference type="EMBL" id="CAH2040981.1"/>
    </source>
</evidence>
<evidence type="ECO:0000313" key="3">
    <source>
        <dbReference type="Proteomes" id="UP000836841"/>
    </source>
</evidence>
<accession>A0AAU9RG67</accession>
<reference evidence="2 3" key="1">
    <citation type="submission" date="2022-03" db="EMBL/GenBank/DDBJ databases">
        <authorList>
            <person name="Nunn A."/>
            <person name="Chopra R."/>
            <person name="Nunn A."/>
            <person name="Contreras Garrido A."/>
        </authorList>
    </citation>
    <scope>NUCLEOTIDE SEQUENCE [LARGE SCALE GENOMIC DNA]</scope>
</reference>
<protein>
    <submittedName>
        <fullName evidence="2">Uncharacterized protein</fullName>
    </submittedName>
</protein>
<name>A0AAU9RG67_THLAR</name>
<dbReference type="EMBL" id="CAJVSB020000054">
    <property type="protein sequence ID" value="CAH2040981.1"/>
    <property type="molecule type" value="Genomic_DNA"/>
</dbReference>
<gene>
    <name evidence="2" type="ORF">TAV2_LOCUS4283</name>
</gene>
<dbReference type="AlphaFoldDB" id="A0AAU9RG67"/>
<sequence length="131" mass="14416">MAETMNSSSKSDELYALSDVLLDHLAEAPKLEGSLFSRKIEFHLARKPFSGFSNGGAGFRLETLNPSSSDSRAADGCGQSAPPGKKQDGPDFLDVGLDPELSFPITFKRIIQHGEQWGWDDLLWIMEKEIS</sequence>
<proteinExistence type="predicted"/>
<evidence type="ECO:0000256" key="1">
    <source>
        <dbReference type="SAM" id="MobiDB-lite"/>
    </source>
</evidence>
<keyword evidence="3" id="KW-1185">Reference proteome</keyword>
<feature type="region of interest" description="Disordered" evidence="1">
    <location>
        <begin position="63"/>
        <end position="93"/>
    </location>
</feature>